<accession>A0AAV2G551</accession>
<evidence type="ECO:0000313" key="3">
    <source>
        <dbReference type="Proteomes" id="UP001497516"/>
    </source>
</evidence>
<keyword evidence="3" id="KW-1185">Reference proteome</keyword>
<dbReference type="EMBL" id="OZ034821">
    <property type="protein sequence ID" value="CAL1405377.1"/>
    <property type="molecule type" value="Genomic_DNA"/>
</dbReference>
<dbReference type="PANTHER" id="PTHR37708:SF2">
    <property type="entry name" value="HOMEOBOX HOX-B3-LIKE PROTEIN"/>
    <property type="match status" value="1"/>
</dbReference>
<proteinExistence type="predicted"/>
<protein>
    <submittedName>
        <fullName evidence="2">Uncharacterized protein</fullName>
    </submittedName>
</protein>
<reference evidence="2 3" key="1">
    <citation type="submission" date="2024-04" db="EMBL/GenBank/DDBJ databases">
        <authorList>
            <person name="Fracassetti M."/>
        </authorList>
    </citation>
    <scope>NUCLEOTIDE SEQUENCE [LARGE SCALE GENOMIC DNA]</scope>
</reference>
<feature type="region of interest" description="Disordered" evidence="1">
    <location>
        <begin position="221"/>
        <end position="252"/>
    </location>
</feature>
<gene>
    <name evidence="2" type="ORF">LTRI10_LOCUS45169</name>
</gene>
<name>A0AAV2G551_9ROSI</name>
<evidence type="ECO:0000313" key="2">
    <source>
        <dbReference type="EMBL" id="CAL1405377.1"/>
    </source>
</evidence>
<sequence>MASISGALQHQNPTFQSTAVFSLLDPISLILSQNSSEPISLKLTVETYAMERGPRYTAYAQLRESKLRTKTTTAAMGTAFSRLPESETESWRQQTTPPLKKQVKFKHQLHPLPSPVSRRASGYGASMVAQSVPDFSAALRKENRKPPPSPAMAGHLTPSPCKSGSKMQGVLSSTGSKSVGSGEKRRGVGNGGGSGLMARKSYASVEELKGLSAAASNSIMNGENRVGGLTSSSRGNGGRGNGKTVLGYRHHF</sequence>
<feature type="region of interest" description="Disordered" evidence="1">
    <location>
        <begin position="140"/>
        <end position="195"/>
    </location>
</feature>
<dbReference type="Proteomes" id="UP001497516">
    <property type="component" value="Chromosome 8"/>
</dbReference>
<organism evidence="2 3">
    <name type="scientific">Linum trigynum</name>
    <dbReference type="NCBI Taxonomy" id="586398"/>
    <lineage>
        <taxon>Eukaryota</taxon>
        <taxon>Viridiplantae</taxon>
        <taxon>Streptophyta</taxon>
        <taxon>Embryophyta</taxon>
        <taxon>Tracheophyta</taxon>
        <taxon>Spermatophyta</taxon>
        <taxon>Magnoliopsida</taxon>
        <taxon>eudicotyledons</taxon>
        <taxon>Gunneridae</taxon>
        <taxon>Pentapetalae</taxon>
        <taxon>rosids</taxon>
        <taxon>fabids</taxon>
        <taxon>Malpighiales</taxon>
        <taxon>Linaceae</taxon>
        <taxon>Linum</taxon>
    </lineage>
</organism>
<dbReference type="AlphaFoldDB" id="A0AAV2G551"/>
<feature type="compositionally biased region" description="Low complexity" evidence="1">
    <location>
        <begin position="242"/>
        <end position="252"/>
    </location>
</feature>
<evidence type="ECO:0000256" key="1">
    <source>
        <dbReference type="SAM" id="MobiDB-lite"/>
    </source>
</evidence>
<dbReference type="PANTHER" id="PTHR37708">
    <property type="entry name" value="HOMEOBOX HOX-B3-LIKE PROTEIN"/>
    <property type="match status" value="1"/>
</dbReference>
<feature type="compositionally biased region" description="Polar residues" evidence="1">
    <location>
        <begin position="160"/>
        <end position="179"/>
    </location>
</feature>